<dbReference type="Pfam" id="PF01344">
    <property type="entry name" value="Kelch_1"/>
    <property type="match status" value="1"/>
</dbReference>
<dbReference type="Gene3D" id="2.120.10.80">
    <property type="entry name" value="Kelch-type beta propeller"/>
    <property type="match status" value="1"/>
</dbReference>
<protein>
    <submittedName>
        <fullName evidence="1">Uncharacterized protein</fullName>
    </submittedName>
</protein>
<accession>A0A9K3GN97</accession>
<evidence type="ECO:0000313" key="1">
    <source>
        <dbReference type="EMBL" id="GIQ88575.1"/>
    </source>
</evidence>
<dbReference type="Proteomes" id="UP000265618">
    <property type="component" value="Unassembled WGS sequence"/>
</dbReference>
<gene>
    <name evidence="1" type="ORF">KIPB_010856</name>
</gene>
<keyword evidence="2" id="KW-1185">Reference proteome</keyword>
<dbReference type="SUPFAM" id="SSF117281">
    <property type="entry name" value="Kelch motif"/>
    <property type="match status" value="1"/>
</dbReference>
<sequence length="292" mass="32244">MEEDQAAVTYINGSVYVCGGRHRVGEWIQRMAVLDLCTETWREVTPQVEPETATASVTRRSIWGAAGRLLKTLHITRDRKPEYAKWPPARYEAVCFSLDNSLVCTSGTGPNGSLHDTWVYSTESEMWTRMQDVPKSLQCYPIGHDTKVTVVGGVAHVFTPFLHLTYTLGGGWERVGILPRCPLLIPWVQTCGTRIAIPCVHSEGETLYLYDPVSGEYTEEYTGCNCPNDPVTNECQCSVDTHLPPVFTVNAHQRVEHCPMDDGTTLMCGHYRGGDGGIGSRGAIVQMVGSCD</sequence>
<dbReference type="InterPro" id="IPR015915">
    <property type="entry name" value="Kelch-typ_b-propeller"/>
</dbReference>
<dbReference type="AlphaFoldDB" id="A0A9K3GN97"/>
<dbReference type="InterPro" id="IPR006652">
    <property type="entry name" value="Kelch_1"/>
</dbReference>
<comment type="caution">
    <text evidence="1">The sequence shown here is derived from an EMBL/GenBank/DDBJ whole genome shotgun (WGS) entry which is preliminary data.</text>
</comment>
<evidence type="ECO:0000313" key="2">
    <source>
        <dbReference type="Proteomes" id="UP000265618"/>
    </source>
</evidence>
<dbReference type="EMBL" id="BDIP01004194">
    <property type="protein sequence ID" value="GIQ88575.1"/>
    <property type="molecule type" value="Genomic_DNA"/>
</dbReference>
<name>A0A9K3GN97_9EUKA</name>
<reference evidence="1 2" key="1">
    <citation type="journal article" date="2018" name="PLoS ONE">
        <title>The draft genome of Kipferlia bialata reveals reductive genome evolution in fornicate parasites.</title>
        <authorList>
            <person name="Tanifuji G."/>
            <person name="Takabayashi S."/>
            <person name="Kume K."/>
            <person name="Takagi M."/>
            <person name="Nakayama T."/>
            <person name="Kamikawa R."/>
            <person name="Inagaki Y."/>
            <person name="Hashimoto T."/>
        </authorList>
    </citation>
    <scope>NUCLEOTIDE SEQUENCE [LARGE SCALE GENOMIC DNA]</scope>
    <source>
        <strain evidence="1">NY0173</strain>
    </source>
</reference>
<proteinExistence type="predicted"/>
<organism evidence="1 2">
    <name type="scientific">Kipferlia bialata</name>
    <dbReference type="NCBI Taxonomy" id="797122"/>
    <lineage>
        <taxon>Eukaryota</taxon>
        <taxon>Metamonada</taxon>
        <taxon>Carpediemonas-like organisms</taxon>
        <taxon>Kipferlia</taxon>
    </lineage>
</organism>